<feature type="transmembrane region" description="Helical" evidence="1">
    <location>
        <begin position="187"/>
        <end position="205"/>
    </location>
</feature>
<feature type="transmembrane region" description="Helical" evidence="1">
    <location>
        <begin position="155"/>
        <end position="181"/>
    </location>
</feature>
<dbReference type="EMBL" id="JAUUDS010000004">
    <property type="protein sequence ID" value="MDP1027475.1"/>
    <property type="molecule type" value="Genomic_DNA"/>
</dbReference>
<evidence type="ECO:0008006" key="4">
    <source>
        <dbReference type="Google" id="ProtNLM"/>
    </source>
</evidence>
<evidence type="ECO:0000313" key="2">
    <source>
        <dbReference type="EMBL" id="MDP1027475.1"/>
    </source>
</evidence>
<keyword evidence="1" id="KW-0472">Membrane</keyword>
<name>A0ABT9EKH8_9SPHN</name>
<keyword evidence="3" id="KW-1185">Reference proteome</keyword>
<sequence>MRPQRWLPVAALAVAALLLAGTLALFWPGFVEYDSVRQYEQLLTGRYDDWHPPAMARFWAGLRLLFGAGAGPMLVAQLGGYWLGLGLLSAALARRGRSVAGAGVLAIGLWPVFLGWQVAILKDGQQVAAMLAAVGLIGWWRLAGQRLPWAARTAVAVLLIYALLVRANAVFAVAPLVALTLSRGRRLVAGTAIVAATLALSPIVNHRLLGAEASRVTRTQPLYDLAGIAVRSPGAGAFTGAEALALRRHGCVTPFFWDPLDDVPGCSAATARIDAWSAGQLYAALARAVLLHPIAYAQHRLAHLNSTDRWLVPYRWPGAEPPMASEPNALGLVPPGGSAIVWQTWSRPLATTPAGWPVLWIVAGVAALIAGRARSDADAALARALIGSALMLEASFAVVSIASDLRYHLWPMLAIALGLVLLGRGWSRRRAGATLLAMLLVTATGAAARLLLPADAAVARIG</sequence>
<accession>A0ABT9EKH8</accession>
<dbReference type="RefSeq" id="WP_305173187.1">
    <property type="nucleotide sequence ID" value="NZ_JAUUDS010000004.1"/>
</dbReference>
<proteinExistence type="predicted"/>
<feature type="transmembrane region" description="Helical" evidence="1">
    <location>
        <begin position="408"/>
        <end position="426"/>
    </location>
</feature>
<evidence type="ECO:0000313" key="3">
    <source>
        <dbReference type="Proteomes" id="UP001230685"/>
    </source>
</evidence>
<feature type="transmembrane region" description="Helical" evidence="1">
    <location>
        <begin position="126"/>
        <end position="143"/>
    </location>
</feature>
<evidence type="ECO:0000256" key="1">
    <source>
        <dbReference type="SAM" id="Phobius"/>
    </source>
</evidence>
<keyword evidence="1" id="KW-0812">Transmembrane</keyword>
<feature type="transmembrane region" description="Helical" evidence="1">
    <location>
        <begin position="354"/>
        <end position="373"/>
    </location>
</feature>
<gene>
    <name evidence="2" type="ORF">Q5H91_09650</name>
</gene>
<protein>
    <recommendedName>
        <fullName evidence="4">Glycosyltransferase RgtA/B/C/D-like domain-containing protein</fullName>
    </recommendedName>
</protein>
<feature type="transmembrane region" description="Helical" evidence="1">
    <location>
        <begin position="380"/>
        <end position="402"/>
    </location>
</feature>
<organism evidence="2 3">
    <name type="scientific">Sphingomonas aurea</name>
    <dbReference type="NCBI Taxonomy" id="3063994"/>
    <lineage>
        <taxon>Bacteria</taxon>
        <taxon>Pseudomonadati</taxon>
        <taxon>Pseudomonadota</taxon>
        <taxon>Alphaproteobacteria</taxon>
        <taxon>Sphingomonadales</taxon>
        <taxon>Sphingomonadaceae</taxon>
        <taxon>Sphingomonas</taxon>
    </lineage>
</organism>
<keyword evidence="1" id="KW-1133">Transmembrane helix</keyword>
<feature type="transmembrane region" description="Helical" evidence="1">
    <location>
        <begin position="99"/>
        <end position="120"/>
    </location>
</feature>
<comment type="caution">
    <text evidence="2">The sequence shown here is derived from an EMBL/GenBank/DDBJ whole genome shotgun (WGS) entry which is preliminary data.</text>
</comment>
<dbReference type="Proteomes" id="UP001230685">
    <property type="component" value="Unassembled WGS sequence"/>
</dbReference>
<feature type="transmembrane region" description="Helical" evidence="1">
    <location>
        <begin position="64"/>
        <end position="87"/>
    </location>
</feature>
<reference evidence="2 3" key="1">
    <citation type="submission" date="2023-07" db="EMBL/GenBank/DDBJ databases">
        <authorList>
            <person name="Kim M.K."/>
        </authorList>
    </citation>
    <scope>NUCLEOTIDE SEQUENCE [LARGE SCALE GENOMIC DNA]</scope>
    <source>
        <strain evidence="2 3">KR1UV-12</strain>
    </source>
</reference>
<feature type="transmembrane region" description="Helical" evidence="1">
    <location>
        <begin position="433"/>
        <end position="452"/>
    </location>
</feature>